<dbReference type="AlphaFoldDB" id="A0AAE3ZBY5"/>
<evidence type="ECO:0000313" key="9">
    <source>
        <dbReference type="EMBL" id="MDR7302091.1"/>
    </source>
</evidence>
<sequence>MRAWHWEDQLVYMVLAAAILCEVVGTVSLKFIDGLSRPLPLILVILGYGSAFVALASVLKMGLPVSVTYAIWSGAGVALVAVIGAVFLRESITLVQVGGIALIVGGVVALELGGAH</sequence>
<organism evidence="9 10">
    <name type="scientific">Haloactinomyces albus</name>
    <dbReference type="NCBI Taxonomy" id="1352928"/>
    <lineage>
        <taxon>Bacteria</taxon>
        <taxon>Bacillati</taxon>
        <taxon>Actinomycetota</taxon>
        <taxon>Actinomycetes</taxon>
        <taxon>Actinopolysporales</taxon>
        <taxon>Actinopolysporaceae</taxon>
        <taxon>Haloactinomyces</taxon>
    </lineage>
</organism>
<comment type="similarity">
    <text evidence="7">Belongs to the drug/metabolite transporter (DMT) superfamily. Small multidrug resistance (SMR) (TC 2.A.7.1) family.</text>
</comment>
<accession>A0AAE3ZBY5</accession>
<gene>
    <name evidence="9" type="ORF">JOF55_002272</name>
</gene>
<dbReference type="EMBL" id="JAVDXW010000001">
    <property type="protein sequence ID" value="MDR7302091.1"/>
    <property type="molecule type" value="Genomic_DNA"/>
</dbReference>
<evidence type="ECO:0000256" key="5">
    <source>
        <dbReference type="ARBA" id="ARBA00022989"/>
    </source>
</evidence>
<keyword evidence="4 7" id="KW-0812">Transmembrane</keyword>
<dbReference type="Pfam" id="PF00893">
    <property type="entry name" value="Multi_Drug_Res"/>
    <property type="match status" value="1"/>
</dbReference>
<feature type="transmembrane region" description="Helical" evidence="8">
    <location>
        <begin position="38"/>
        <end position="59"/>
    </location>
</feature>
<comment type="caution">
    <text evidence="9">The sequence shown here is derived from an EMBL/GenBank/DDBJ whole genome shotgun (WGS) entry which is preliminary data.</text>
</comment>
<keyword evidence="2" id="KW-0813">Transport</keyword>
<evidence type="ECO:0000256" key="2">
    <source>
        <dbReference type="ARBA" id="ARBA00022448"/>
    </source>
</evidence>
<reference evidence="9" key="1">
    <citation type="submission" date="2023-07" db="EMBL/GenBank/DDBJ databases">
        <title>Sequencing the genomes of 1000 actinobacteria strains.</title>
        <authorList>
            <person name="Klenk H.-P."/>
        </authorList>
    </citation>
    <scope>NUCLEOTIDE SEQUENCE</scope>
    <source>
        <strain evidence="9">DSM 45977</strain>
    </source>
</reference>
<comment type="subcellular location">
    <subcellularLocation>
        <location evidence="1 7">Cell membrane</location>
        <topology evidence="1 7">Multi-pass membrane protein</topology>
    </subcellularLocation>
</comment>
<evidence type="ECO:0000256" key="7">
    <source>
        <dbReference type="RuleBase" id="RU003942"/>
    </source>
</evidence>
<dbReference type="GO" id="GO:0022857">
    <property type="term" value="F:transmembrane transporter activity"/>
    <property type="evidence" value="ECO:0007669"/>
    <property type="project" value="InterPro"/>
</dbReference>
<name>A0AAE3ZBY5_9ACTN</name>
<protein>
    <submittedName>
        <fullName evidence="9">Small multidrug resistance pump</fullName>
    </submittedName>
</protein>
<evidence type="ECO:0000256" key="4">
    <source>
        <dbReference type="ARBA" id="ARBA00022692"/>
    </source>
</evidence>
<evidence type="ECO:0000256" key="6">
    <source>
        <dbReference type="ARBA" id="ARBA00023136"/>
    </source>
</evidence>
<evidence type="ECO:0000256" key="1">
    <source>
        <dbReference type="ARBA" id="ARBA00004651"/>
    </source>
</evidence>
<proteinExistence type="inferred from homology"/>
<evidence type="ECO:0000256" key="8">
    <source>
        <dbReference type="SAM" id="Phobius"/>
    </source>
</evidence>
<keyword evidence="3" id="KW-1003">Cell membrane</keyword>
<evidence type="ECO:0000256" key="3">
    <source>
        <dbReference type="ARBA" id="ARBA00022475"/>
    </source>
</evidence>
<dbReference type="Gene3D" id="1.10.3730.20">
    <property type="match status" value="1"/>
</dbReference>
<dbReference type="InterPro" id="IPR045324">
    <property type="entry name" value="Small_multidrug_res"/>
</dbReference>
<keyword evidence="6 8" id="KW-0472">Membrane</keyword>
<dbReference type="InterPro" id="IPR000390">
    <property type="entry name" value="Small_drug/metabolite_transptr"/>
</dbReference>
<feature type="transmembrane region" description="Helical" evidence="8">
    <location>
        <begin position="94"/>
        <end position="113"/>
    </location>
</feature>
<keyword evidence="10" id="KW-1185">Reference proteome</keyword>
<keyword evidence="5 8" id="KW-1133">Transmembrane helix</keyword>
<feature type="transmembrane region" description="Helical" evidence="8">
    <location>
        <begin position="66"/>
        <end position="88"/>
    </location>
</feature>
<evidence type="ECO:0000313" key="10">
    <source>
        <dbReference type="Proteomes" id="UP001180845"/>
    </source>
</evidence>
<dbReference type="Proteomes" id="UP001180845">
    <property type="component" value="Unassembled WGS sequence"/>
</dbReference>
<feature type="transmembrane region" description="Helical" evidence="8">
    <location>
        <begin position="12"/>
        <end position="32"/>
    </location>
</feature>
<dbReference type="GO" id="GO:0005886">
    <property type="term" value="C:plasma membrane"/>
    <property type="evidence" value="ECO:0007669"/>
    <property type="project" value="UniProtKB-SubCell"/>
</dbReference>
<dbReference type="PANTHER" id="PTHR30561:SF1">
    <property type="entry name" value="MULTIDRUG TRANSPORTER EMRE"/>
    <property type="match status" value="1"/>
</dbReference>
<dbReference type="InterPro" id="IPR037185">
    <property type="entry name" value="EmrE-like"/>
</dbReference>
<dbReference type="PANTHER" id="PTHR30561">
    <property type="entry name" value="SMR FAMILY PROTON-DEPENDENT DRUG EFFLUX TRANSPORTER SUGE"/>
    <property type="match status" value="1"/>
</dbReference>
<dbReference type="SUPFAM" id="SSF103481">
    <property type="entry name" value="Multidrug resistance efflux transporter EmrE"/>
    <property type="match status" value="1"/>
</dbReference>